<dbReference type="PANTHER" id="PTHR43033:SF1">
    <property type="entry name" value="TRNA(ILE)-LYSIDINE SYNTHASE-RELATED"/>
    <property type="match status" value="1"/>
</dbReference>
<evidence type="ECO:0000259" key="9">
    <source>
        <dbReference type="Pfam" id="PF09179"/>
    </source>
</evidence>
<proteinExistence type="inferred from homology"/>
<evidence type="ECO:0000313" key="11">
    <source>
        <dbReference type="Proteomes" id="UP000199531"/>
    </source>
</evidence>
<dbReference type="EMBL" id="FOCW01000005">
    <property type="protein sequence ID" value="SEN73927.1"/>
    <property type="molecule type" value="Genomic_DNA"/>
</dbReference>
<comment type="similarity">
    <text evidence="7">Belongs to the tRNA(Ile)-lysidine synthase family.</text>
</comment>
<sequence length="360" mass="39524">MVDDAVRRWWQALPQQPEVLAVAFSSGADSTALLLAVWRMAVQARQRDAAALPRRVVALHVHHGLQEAADRFEAAGEEFCRCLRDALATQSGKAENEALRTLAAPPDLAWRSARVTIALAAGDSLEARAREERYTALARMAQEEGAGVVLLGHHADDQAESVLLALSRGAGVAGLAGMSTAFTRQGSRFARPLLEVPGQALRDWLRELQIPWQEDPSNTDLRFTRNRFRHAVFPALEQAMPAFRTSFARSARLAAEADLLLGELAQHDLAAVGEPPAIKPLQTLSRERQTNVLRWWLKQRHGAVGSEAQMRALLEVLAACTTRGHQIHIRVGAGYVQRRDARLTWVPQHLGTIKGCPPSS</sequence>
<dbReference type="EC" id="6.3.4.19" evidence="7"/>
<dbReference type="InterPro" id="IPR014729">
    <property type="entry name" value="Rossmann-like_a/b/a_fold"/>
</dbReference>
<keyword evidence="11" id="KW-1185">Reference proteome</keyword>
<dbReference type="AlphaFoldDB" id="A0A1H8J195"/>
<comment type="caution">
    <text evidence="7">Lacks conserved residue(s) required for the propagation of feature annotation.</text>
</comment>
<reference evidence="10 11" key="1">
    <citation type="submission" date="2016-10" db="EMBL/GenBank/DDBJ databases">
        <authorList>
            <person name="de Groot N.N."/>
        </authorList>
    </citation>
    <scope>NUCLEOTIDE SEQUENCE [LARGE SCALE GENOMIC DNA]</scope>
    <source>
        <strain evidence="10 11">DSM 15123</strain>
    </source>
</reference>
<dbReference type="GO" id="GO:0032267">
    <property type="term" value="F:tRNA(Ile)-lysidine synthase activity"/>
    <property type="evidence" value="ECO:0007669"/>
    <property type="project" value="UniProtKB-EC"/>
</dbReference>
<dbReference type="Gene3D" id="3.40.50.620">
    <property type="entry name" value="HUPs"/>
    <property type="match status" value="1"/>
</dbReference>
<dbReference type="GO" id="GO:0006400">
    <property type="term" value="P:tRNA modification"/>
    <property type="evidence" value="ECO:0007669"/>
    <property type="project" value="UniProtKB-UniRule"/>
</dbReference>
<evidence type="ECO:0000256" key="6">
    <source>
        <dbReference type="ARBA" id="ARBA00048539"/>
    </source>
</evidence>
<dbReference type="HAMAP" id="MF_01161">
    <property type="entry name" value="tRNA_Ile_lys_synt"/>
    <property type="match status" value="1"/>
</dbReference>
<name>A0A1H8J195_9BURK</name>
<dbReference type="Pfam" id="PF01171">
    <property type="entry name" value="ATP_bind_3"/>
    <property type="match status" value="1"/>
</dbReference>
<dbReference type="SUPFAM" id="SSF82829">
    <property type="entry name" value="MesJ substrate recognition domain-like"/>
    <property type="match status" value="1"/>
</dbReference>
<dbReference type="InterPro" id="IPR012795">
    <property type="entry name" value="tRNA_Ile_lys_synt_N"/>
</dbReference>
<evidence type="ECO:0000259" key="8">
    <source>
        <dbReference type="Pfam" id="PF01171"/>
    </source>
</evidence>
<protein>
    <recommendedName>
        <fullName evidence="7">tRNA(Ile)-lysidine synthase</fullName>
        <ecNumber evidence="7">6.3.4.19</ecNumber>
    </recommendedName>
    <alternativeName>
        <fullName evidence="7">tRNA(Ile)-2-lysyl-cytidine synthase</fullName>
    </alternativeName>
    <alternativeName>
        <fullName evidence="7">tRNA(Ile)-lysidine synthetase</fullName>
    </alternativeName>
</protein>
<evidence type="ECO:0000256" key="4">
    <source>
        <dbReference type="ARBA" id="ARBA00022741"/>
    </source>
</evidence>
<dbReference type="SUPFAM" id="SSF52402">
    <property type="entry name" value="Adenine nucleotide alpha hydrolases-like"/>
    <property type="match status" value="1"/>
</dbReference>
<organism evidence="10 11">
    <name type="scientific">Brachymonas denitrificans DSM 15123</name>
    <dbReference type="NCBI Taxonomy" id="1121117"/>
    <lineage>
        <taxon>Bacteria</taxon>
        <taxon>Pseudomonadati</taxon>
        <taxon>Pseudomonadota</taxon>
        <taxon>Betaproteobacteria</taxon>
        <taxon>Burkholderiales</taxon>
        <taxon>Comamonadaceae</taxon>
        <taxon>Brachymonas</taxon>
    </lineage>
</organism>
<dbReference type="Pfam" id="PF09179">
    <property type="entry name" value="TilS"/>
    <property type="match status" value="1"/>
</dbReference>
<evidence type="ECO:0000256" key="3">
    <source>
        <dbReference type="ARBA" id="ARBA00022694"/>
    </source>
</evidence>
<dbReference type="Proteomes" id="UP000199531">
    <property type="component" value="Unassembled WGS sequence"/>
</dbReference>
<evidence type="ECO:0000256" key="2">
    <source>
        <dbReference type="ARBA" id="ARBA00022598"/>
    </source>
</evidence>
<dbReference type="GO" id="GO:0005524">
    <property type="term" value="F:ATP binding"/>
    <property type="evidence" value="ECO:0007669"/>
    <property type="project" value="UniProtKB-KW"/>
</dbReference>
<keyword evidence="3 7" id="KW-0819">tRNA processing</keyword>
<gene>
    <name evidence="7" type="primary">tilS</name>
    <name evidence="10" type="ORF">SAMN02745977_01924</name>
</gene>
<dbReference type="InterPro" id="IPR015262">
    <property type="entry name" value="tRNA_Ile_lys_synt_subst-bd"/>
</dbReference>
<evidence type="ECO:0000256" key="1">
    <source>
        <dbReference type="ARBA" id="ARBA00022490"/>
    </source>
</evidence>
<dbReference type="Gene3D" id="1.20.59.20">
    <property type="match status" value="1"/>
</dbReference>
<comment type="subcellular location">
    <subcellularLocation>
        <location evidence="7">Cytoplasm</location>
    </subcellularLocation>
</comment>
<dbReference type="NCBIfam" id="TIGR02432">
    <property type="entry name" value="lysidine_TilS_N"/>
    <property type="match status" value="1"/>
</dbReference>
<keyword evidence="4" id="KW-0547">Nucleotide-binding</keyword>
<keyword evidence="5" id="KW-0067">ATP-binding</keyword>
<dbReference type="InterPro" id="IPR011063">
    <property type="entry name" value="TilS/TtcA_N"/>
</dbReference>
<keyword evidence="1 7" id="KW-0963">Cytoplasm</keyword>
<comment type="catalytic activity">
    <reaction evidence="6 7">
        <text>cytidine(34) in tRNA(Ile2) + L-lysine + ATP = lysidine(34) in tRNA(Ile2) + AMP + diphosphate + H(+)</text>
        <dbReference type="Rhea" id="RHEA:43744"/>
        <dbReference type="Rhea" id="RHEA-COMP:10625"/>
        <dbReference type="Rhea" id="RHEA-COMP:10670"/>
        <dbReference type="ChEBI" id="CHEBI:15378"/>
        <dbReference type="ChEBI" id="CHEBI:30616"/>
        <dbReference type="ChEBI" id="CHEBI:32551"/>
        <dbReference type="ChEBI" id="CHEBI:33019"/>
        <dbReference type="ChEBI" id="CHEBI:82748"/>
        <dbReference type="ChEBI" id="CHEBI:83665"/>
        <dbReference type="ChEBI" id="CHEBI:456215"/>
        <dbReference type="EC" id="6.3.4.19"/>
    </reaction>
</comment>
<evidence type="ECO:0000313" key="10">
    <source>
        <dbReference type="EMBL" id="SEN73927.1"/>
    </source>
</evidence>
<feature type="domain" description="tRNA(Ile)-lysidine synthase substrate-binding" evidence="9">
    <location>
        <begin position="278"/>
        <end position="343"/>
    </location>
</feature>
<dbReference type="CDD" id="cd01992">
    <property type="entry name" value="TilS_N"/>
    <property type="match status" value="1"/>
</dbReference>
<dbReference type="STRING" id="1121117.SAMN02745977_01924"/>
<dbReference type="GO" id="GO:0005737">
    <property type="term" value="C:cytoplasm"/>
    <property type="evidence" value="ECO:0007669"/>
    <property type="project" value="UniProtKB-SubCell"/>
</dbReference>
<keyword evidence="2 7" id="KW-0436">Ligase</keyword>
<dbReference type="PANTHER" id="PTHR43033">
    <property type="entry name" value="TRNA(ILE)-LYSIDINE SYNTHASE-RELATED"/>
    <property type="match status" value="1"/>
</dbReference>
<feature type="domain" description="tRNA(Ile)-lysidine/2-thiocytidine synthase N-terminal" evidence="8">
    <location>
        <begin position="21"/>
        <end position="230"/>
    </location>
</feature>
<evidence type="ECO:0000256" key="7">
    <source>
        <dbReference type="HAMAP-Rule" id="MF_01161"/>
    </source>
</evidence>
<evidence type="ECO:0000256" key="5">
    <source>
        <dbReference type="ARBA" id="ARBA00022840"/>
    </source>
</evidence>
<dbReference type="InterPro" id="IPR012094">
    <property type="entry name" value="tRNA_Ile_lys_synt"/>
</dbReference>
<accession>A0A1H8J195</accession>
<comment type="function">
    <text evidence="7">Ligates lysine onto the cytidine present at position 34 of the AUA codon-specific tRNA(Ile) that contains the anticodon CAU, in an ATP-dependent manner. Cytidine is converted to lysidine, thus changing the amino acid specificity of the tRNA from methionine to isoleucine.</text>
</comment>